<reference evidence="7" key="1">
    <citation type="submission" date="2020-06" db="EMBL/GenBank/DDBJ databases">
        <authorList>
            <person name="Li T."/>
            <person name="Hu X."/>
            <person name="Zhang T."/>
            <person name="Song X."/>
            <person name="Zhang H."/>
            <person name="Dai N."/>
            <person name="Sheng W."/>
            <person name="Hou X."/>
            <person name="Wei L."/>
        </authorList>
    </citation>
    <scope>NUCLEOTIDE SEQUENCE</scope>
    <source>
        <strain evidence="7">G01</strain>
        <tissue evidence="7">Leaf</tissue>
    </source>
</reference>
<keyword evidence="2" id="KW-0378">Hydrolase</keyword>
<evidence type="ECO:0000256" key="5">
    <source>
        <dbReference type="SAM" id="Phobius"/>
    </source>
</evidence>
<dbReference type="Pfam" id="PF00271">
    <property type="entry name" value="Helicase_C"/>
    <property type="match status" value="1"/>
</dbReference>
<dbReference type="SMART" id="SM00490">
    <property type="entry name" value="HELICc"/>
    <property type="match status" value="1"/>
</dbReference>
<keyword evidence="1" id="KW-0547">Nucleotide-binding</keyword>
<reference evidence="7" key="2">
    <citation type="journal article" date="2024" name="Plant">
        <title>Genomic evolution and insights into agronomic trait innovations of Sesamum species.</title>
        <authorList>
            <person name="Miao H."/>
            <person name="Wang L."/>
            <person name="Qu L."/>
            <person name="Liu H."/>
            <person name="Sun Y."/>
            <person name="Le M."/>
            <person name="Wang Q."/>
            <person name="Wei S."/>
            <person name="Zheng Y."/>
            <person name="Lin W."/>
            <person name="Duan Y."/>
            <person name="Cao H."/>
            <person name="Xiong S."/>
            <person name="Wang X."/>
            <person name="Wei L."/>
            <person name="Li C."/>
            <person name="Ma Q."/>
            <person name="Ju M."/>
            <person name="Zhao R."/>
            <person name="Li G."/>
            <person name="Mu C."/>
            <person name="Tian Q."/>
            <person name="Mei H."/>
            <person name="Zhang T."/>
            <person name="Gao T."/>
            <person name="Zhang H."/>
        </authorList>
    </citation>
    <scope>NUCLEOTIDE SEQUENCE</scope>
    <source>
        <strain evidence="7">G01</strain>
    </source>
</reference>
<dbReference type="SUPFAM" id="SSF52540">
    <property type="entry name" value="P-loop containing nucleoside triphosphate hydrolases"/>
    <property type="match status" value="1"/>
</dbReference>
<keyword evidence="5" id="KW-0472">Membrane</keyword>
<keyword evidence="5" id="KW-1133">Transmembrane helix</keyword>
<accession>A0AAW2K2C8</accession>
<dbReference type="GO" id="GO:0005524">
    <property type="term" value="F:ATP binding"/>
    <property type="evidence" value="ECO:0007669"/>
    <property type="project" value="UniProtKB-KW"/>
</dbReference>
<keyword evidence="4" id="KW-0067">ATP-binding</keyword>
<feature type="domain" description="Helicase C-terminal" evidence="6">
    <location>
        <begin position="30"/>
        <end position="191"/>
    </location>
</feature>
<evidence type="ECO:0000256" key="2">
    <source>
        <dbReference type="ARBA" id="ARBA00022801"/>
    </source>
</evidence>
<dbReference type="InterPro" id="IPR001650">
    <property type="entry name" value="Helicase_C-like"/>
</dbReference>
<dbReference type="GO" id="GO:0003724">
    <property type="term" value="F:RNA helicase activity"/>
    <property type="evidence" value="ECO:0007669"/>
    <property type="project" value="TreeGrafter"/>
</dbReference>
<gene>
    <name evidence="7" type="ORF">Sangu_3135800</name>
</gene>
<evidence type="ECO:0000256" key="1">
    <source>
        <dbReference type="ARBA" id="ARBA00022741"/>
    </source>
</evidence>
<dbReference type="GO" id="GO:0016787">
    <property type="term" value="F:hydrolase activity"/>
    <property type="evidence" value="ECO:0007669"/>
    <property type="project" value="UniProtKB-KW"/>
</dbReference>
<keyword evidence="5" id="KW-0812">Transmembrane</keyword>
<dbReference type="EMBL" id="JACGWK010000385">
    <property type="protein sequence ID" value="KAL0300158.1"/>
    <property type="molecule type" value="Genomic_DNA"/>
</dbReference>
<sequence length="191" mass="21259">MVLKKKSWQRELSCMLFRLQQHPNGLSLGILSQSMQRVEKSLFSPRLNGTDEVWLALTNSIASEALHGDISQHQRGLTLNCFRQGKFRVLFVTDVAARGLDIPNVDLELSILSPDVFPILSSVSISAIFCSDCVLWELAGVVGVFEFVLLMGFLAVAQYELPNDRETFVHRSGRTGRARKEGTAVPMFTSS</sequence>
<comment type="caution">
    <text evidence="7">The sequence shown here is derived from an EMBL/GenBank/DDBJ whole genome shotgun (WGS) entry which is preliminary data.</text>
</comment>
<evidence type="ECO:0000259" key="6">
    <source>
        <dbReference type="PROSITE" id="PS51194"/>
    </source>
</evidence>
<dbReference type="GO" id="GO:0005829">
    <property type="term" value="C:cytosol"/>
    <property type="evidence" value="ECO:0007669"/>
    <property type="project" value="TreeGrafter"/>
</dbReference>
<dbReference type="AlphaFoldDB" id="A0AAW2K2C8"/>
<dbReference type="InterPro" id="IPR027417">
    <property type="entry name" value="P-loop_NTPase"/>
</dbReference>
<dbReference type="Gene3D" id="3.40.50.300">
    <property type="entry name" value="P-loop containing nucleotide triphosphate hydrolases"/>
    <property type="match status" value="1"/>
</dbReference>
<evidence type="ECO:0000256" key="3">
    <source>
        <dbReference type="ARBA" id="ARBA00022806"/>
    </source>
</evidence>
<evidence type="ECO:0000256" key="4">
    <source>
        <dbReference type="ARBA" id="ARBA00022840"/>
    </source>
</evidence>
<dbReference type="CDD" id="cd18787">
    <property type="entry name" value="SF2_C_DEAD"/>
    <property type="match status" value="1"/>
</dbReference>
<evidence type="ECO:0000313" key="7">
    <source>
        <dbReference type="EMBL" id="KAL0300158.1"/>
    </source>
</evidence>
<keyword evidence="3 7" id="KW-0347">Helicase</keyword>
<dbReference type="InterPro" id="IPR050079">
    <property type="entry name" value="DEAD_box_RNA_helicase"/>
</dbReference>
<dbReference type="PANTHER" id="PTHR47959">
    <property type="entry name" value="ATP-DEPENDENT RNA HELICASE RHLE-RELATED"/>
    <property type="match status" value="1"/>
</dbReference>
<protein>
    <submittedName>
        <fullName evidence="7">DEAD-box ATP-dependent RNA helicase 3, chloroplastic</fullName>
    </submittedName>
</protein>
<organism evidence="7">
    <name type="scientific">Sesamum angustifolium</name>
    <dbReference type="NCBI Taxonomy" id="2727405"/>
    <lineage>
        <taxon>Eukaryota</taxon>
        <taxon>Viridiplantae</taxon>
        <taxon>Streptophyta</taxon>
        <taxon>Embryophyta</taxon>
        <taxon>Tracheophyta</taxon>
        <taxon>Spermatophyta</taxon>
        <taxon>Magnoliopsida</taxon>
        <taxon>eudicotyledons</taxon>
        <taxon>Gunneridae</taxon>
        <taxon>Pentapetalae</taxon>
        <taxon>asterids</taxon>
        <taxon>lamiids</taxon>
        <taxon>Lamiales</taxon>
        <taxon>Pedaliaceae</taxon>
        <taxon>Sesamum</taxon>
    </lineage>
</organism>
<dbReference type="PROSITE" id="PS51194">
    <property type="entry name" value="HELICASE_CTER"/>
    <property type="match status" value="1"/>
</dbReference>
<proteinExistence type="predicted"/>
<feature type="transmembrane region" description="Helical" evidence="5">
    <location>
        <begin position="134"/>
        <end position="156"/>
    </location>
</feature>
<name>A0AAW2K2C8_9LAMI</name>
<dbReference type="PANTHER" id="PTHR47959:SF1">
    <property type="entry name" value="ATP-DEPENDENT RNA HELICASE DBPA"/>
    <property type="match status" value="1"/>
</dbReference>